<reference evidence="3" key="1">
    <citation type="submission" date="2018-08" db="EMBL/GenBank/DDBJ databases">
        <authorList>
            <person name="Chevrot R."/>
        </authorList>
    </citation>
    <scope>NUCLEOTIDE SEQUENCE [LARGE SCALE GENOMIC DNA]</scope>
</reference>
<dbReference type="Proteomes" id="UP000304148">
    <property type="component" value="Chromosome"/>
</dbReference>
<dbReference type="InterPro" id="IPR029052">
    <property type="entry name" value="Metallo-depent_PP-like"/>
</dbReference>
<evidence type="ECO:0000313" key="3">
    <source>
        <dbReference type="Proteomes" id="UP000304148"/>
    </source>
</evidence>
<protein>
    <submittedName>
        <fullName evidence="2">Metallophosphoesterase</fullName>
    </submittedName>
</protein>
<organism evidence="2 3">
    <name type="scientific">Paenibacillus alvei</name>
    <name type="common">Bacillus alvei</name>
    <dbReference type="NCBI Taxonomy" id="44250"/>
    <lineage>
        <taxon>Bacteria</taxon>
        <taxon>Bacillati</taxon>
        <taxon>Bacillota</taxon>
        <taxon>Bacilli</taxon>
        <taxon>Bacillales</taxon>
        <taxon>Paenibacillaceae</taxon>
        <taxon>Paenibacillus</taxon>
    </lineage>
</organism>
<dbReference type="Pfam" id="PF00149">
    <property type="entry name" value="Metallophos"/>
    <property type="match status" value="1"/>
</dbReference>
<evidence type="ECO:0000313" key="2">
    <source>
        <dbReference type="EMBL" id="SYX81996.1"/>
    </source>
</evidence>
<dbReference type="GO" id="GO:0016787">
    <property type="term" value="F:hydrolase activity"/>
    <property type="evidence" value="ECO:0007669"/>
    <property type="project" value="InterPro"/>
</dbReference>
<dbReference type="SUPFAM" id="SSF56300">
    <property type="entry name" value="Metallo-dependent phosphatases"/>
    <property type="match status" value="1"/>
</dbReference>
<feature type="domain" description="Calcineurin-like phosphoesterase" evidence="1">
    <location>
        <begin position="4"/>
        <end position="56"/>
    </location>
</feature>
<dbReference type="RefSeq" id="WP_232055465.1">
    <property type="nucleotide sequence ID" value="NZ_LS992241.1"/>
</dbReference>
<evidence type="ECO:0000259" key="1">
    <source>
        <dbReference type="Pfam" id="PF00149"/>
    </source>
</evidence>
<dbReference type="EMBL" id="LS992241">
    <property type="protein sequence ID" value="SYX81996.1"/>
    <property type="molecule type" value="Genomic_DNA"/>
</dbReference>
<name>A0A383R6N2_PAEAL</name>
<dbReference type="AlphaFoldDB" id="A0A383R6N2"/>
<sequence length="62" mass="7209">MKYFISDIHGELNGLEQLLKYTKIDLTKDQLVFGGDYINRGKESGKVLMKIKQLIDTYPKKM</sequence>
<gene>
    <name evidence="2" type="ORF">PBLR_10416</name>
</gene>
<dbReference type="InterPro" id="IPR004843">
    <property type="entry name" value="Calcineurin-like_PHP"/>
</dbReference>
<accession>A0A383R6N2</accession>
<proteinExistence type="predicted"/>
<dbReference type="Gene3D" id="3.60.21.10">
    <property type="match status" value="1"/>
</dbReference>